<keyword evidence="2" id="KW-1185">Reference proteome</keyword>
<reference evidence="1" key="1">
    <citation type="submission" date="2019-03" db="EMBL/GenBank/DDBJ databases">
        <title>WGS assembly of Setaria viridis.</title>
        <authorList>
            <person name="Huang P."/>
            <person name="Jenkins J."/>
            <person name="Grimwood J."/>
            <person name="Barry K."/>
            <person name="Healey A."/>
            <person name="Mamidi S."/>
            <person name="Sreedasyam A."/>
            <person name="Shu S."/>
            <person name="Feldman M."/>
            <person name="Wu J."/>
            <person name="Yu Y."/>
            <person name="Chen C."/>
            <person name="Johnson J."/>
            <person name="Rokhsar D."/>
            <person name="Baxter I."/>
            <person name="Schmutz J."/>
            <person name="Brutnell T."/>
            <person name="Kellogg E."/>
        </authorList>
    </citation>
    <scope>NUCLEOTIDE SEQUENCE [LARGE SCALE GENOMIC DNA]</scope>
</reference>
<protein>
    <submittedName>
        <fullName evidence="1">Uncharacterized protein</fullName>
    </submittedName>
</protein>
<evidence type="ECO:0000313" key="1">
    <source>
        <dbReference type="EMBL" id="TKW08306.1"/>
    </source>
</evidence>
<organism evidence="1 2">
    <name type="scientific">Setaria viridis</name>
    <name type="common">Green bristlegrass</name>
    <name type="synonym">Setaria italica subsp. viridis</name>
    <dbReference type="NCBI Taxonomy" id="4556"/>
    <lineage>
        <taxon>Eukaryota</taxon>
        <taxon>Viridiplantae</taxon>
        <taxon>Streptophyta</taxon>
        <taxon>Embryophyta</taxon>
        <taxon>Tracheophyta</taxon>
        <taxon>Spermatophyta</taxon>
        <taxon>Magnoliopsida</taxon>
        <taxon>Liliopsida</taxon>
        <taxon>Poales</taxon>
        <taxon>Poaceae</taxon>
        <taxon>PACMAD clade</taxon>
        <taxon>Panicoideae</taxon>
        <taxon>Panicodae</taxon>
        <taxon>Paniceae</taxon>
        <taxon>Cenchrinae</taxon>
        <taxon>Setaria</taxon>
    </lineage>
</organism>
<dbReference type="Gramene" id="TKW08306">
    <property type="protein sequence ID" value="TKW08306"/>
    <property type="gene ID" value="SEVIR_6G020850v2"/>
</dbReference>
<evidence type="ECO:0000313" key="2">
    <source>
        <dbReference type="Proteomes" id="UP000298652"/>
    </source>
</evidence>
<sequence>MGRNVLVIVVPLGEFFGLTTEQRLWWQSKSQNSQSHCFQSFPTLLLSNNSNTPRIAVIFMRAMIKCDGHISWDHATNSTSKISSEANSCLQCLRFSVCIHHFQFKSCFPV</sequence>
<proteinExistence type="predicted"/>
<name>A0A4V6Y855_SETVI</name>
<dbReference type="EMBL" id="CM016557">
    <property type="protein sequence ID" value="TKW08306.1"/>
    <property type="molecule type" value="Genomic_DNA"/>
</dbReference>
<accession>A0A4V6Y855</accession>
<dbReference type="Proteomes" id="UP000298652">
    <property type="component" value="Chromosome 6"/>
</dbReference>
<dbReference type="AlphaFoldDB" id="A0A4V6Y855"/>
<gene>
    <name evidence="1" type="ORF">SEVIR_6G020850v2</name>
</gene>